<accession>A0AAN7QU89</accession>
<keyword evidence="4" id="KW-1185">Reference proteome</keyword>
<dbReference type="Gene3D" id="3.30.559.10">
    <property type="entry name" value="Chloramphenicol acetyltransferase-like domain"/>
    <property type="match status" value="2"/>
</dbReference>
<dbReference type="InterPro" id="IPR051504">
    <property type="entry name" value="Plant_metabolite_acyltrans"/>
</dbReference>
<comment type="caution">
    <text evidence="3">The sequence shown here is derived from an EMBL/GenBank/DDBJ whole genome shotgun (WGS) entry which is preliminary data.</text>
</comment>
<reference evidence="3 4" key="1">
    <citation type="journal article" date="2023" name="Hortic Res">
        <title>Pangenome of water caltrop reveals structural variations and asymmetric subgenome divergence after allopolyploidization.</title>
        <authorList>
            <person name="Zhang X."/>
            <person name="Chen Y."/>
            <person name="Wang L."/>
            <person name="Yuan Y."/>
            <person name="Fang M."/>
            <person name="Shi L."/>
            <person name="Lu R."/>
            <person name="Comes H.P."/>
            <person name="Ma Y."/>
            <person name="Chen Y."/>
            <person name="Huang G."/>
            <person name="Zhou Y."/>
            <person name="Zheng Z."/>
            <person name="Qiu Y."/>
        </authorList>
    </citation>
    <scope>NUCLEOTIDE SEQUENCE [LARGE SCALE GENOMIC DNA]</scope>
    <source>
        <tissue evidence="3">Roots</tissue>
    </source>
</reference>
<proteinExistence type="predicted"/>
<organism evidence="3 4">
    <name type="scientific">Trapa incisa</name>
    <dbReference type="NCBI Taxonomy" id="236973"/>
    <lineage>
        <taxon>Eukaryota</taxon>
        <taxon>Viridiplantae</taxon>
        <taxon>Streptophyta</taxon>
        <taxon>Embryophyta</taxon>
        <taxon>Tracheophyta</taxon>
        <taxon>Spermatophyta</taxon>
        <taxon>Magnoliopsida</taxon>
        <taxon>eudicotyledons</taxon>
        <taxon>Gunneridae</taxon>
        <taxon>Pentapetalae</taxon>
        <taxon>rosids</taxon>
        <taxon>malvids</taxon>
        <taxon>Myrtales</taxon>
        <taxon>Lythraceae</taxon>
        <taxon>Trapa</taxon>
    </lineage>
</organism>
<evidence type="ECO:0000256" key="1">
    <source>
        <dbReference type="ARBA" id="ARBA00022679"/>
    </source>
</evidence>
<dbReference type="PANTHER" id="PTHR31625">
    <property type="match status" value="1"/>
</dbReference>
<dbReference type="InterPro" id="IPR023213">
    <property type="entry name" value="CAT-like_dom_sf"/>
</dbReference>
<dbReference type="GO" id="GO:0016747">
    <property type="term" value="F:acyltransferase activity, transferring groups other than amino-acyl groups"/>
    <property type="evidence" value="ECO:0007669"/>
    <property type="project" value="UniProtKB-ARBA"/>
</dbReference>
<name>A0AAN7QU89_9MYRT</name>
<keyword evidence="1" id="KW-0808">Transferase</keyword>
<evidence type="ECO:0000256" key="2">
    <source>
        <dbReference type="ARBA" id="ARBA00023315"/>
    </source>
</evidence>
<dbReference type="EMBL" id="JAXIOK010000002">
    <property type="protein sequence ID" value="KAK4777391.1"/>
    <property type="molecule type" value="Genomic_DNA"/>
</dbReference>
<gene>
    <name evidence="3" type="ORF">SAY87_017578</name>
</gene>
<dbReference type="Pfam" id="PF02458">
    <property type="entry name" value="Transferase"/>
    <property type="match status" value="2"/>
</dbReference>
<dbReference type="AlphaFoldDB" id="A0AAN7QU89"/>
<evidence type="ECO:0000313" key="3">
    <source>
        <dbReference type="EMBL" id="KAK4777391.1"/>
    </source>
</evidence>
<protein>
    <recommendedName>
        <fullName evidence="5">Anthocyanin acyltransferase</fullName>
    </recommendedName>
</protein>
<evidence type="ECO:0008006" key="5">
    <source>
        <dbReference type="Google" id="ProtNLM"/>
    </source>
</evidence>
<sequence length="429" mass="47441">MEVVDRCQIFLPPDFTPPYTVPLAFLDLPWFFFTSPVQNVLFYSLPAGYTFLEFTGTAIPSFKNSLSVALQRFYPLSGCISGALPRERPHILCSKDSSVAFTAAVSAADFDEITSDGPQDASLLYPLVPPLGDPVVKDGTRLAPLLSVQVCVHTCDVWLNRNSQPSNRQYKSPWSSIGDIVSEQGDKRRNDDPFSSPITSQPADKVYRATFTLSRDHIDQLKSWILKQSEEQLLHLSTFVAASAYTWVCLIKSTEAEKAGGSSNTDIVYGFSFSADCRGHRLGYIIPDTYFGNCLSFNCVYLKRDNLIGQHGILLAARAIGAKVKELGEEGASLRALERHYVEFDRIASIAHTLAITGTPRQRFYDADFGWGRPWKSLTVHIDKSTFLSLAESREGDGGLELGLAGTKATLDAFSTLFLSEAYVHWTSD</sequence>
<evidence type="ECO:0000313" key="4">
    <source>
        <dbReference type="Proteomes" id="UP001345219"/>
    </source>
</evidence>
<keyword evidence="2" id="KW-0012">Acyltransferase</keyword>
<dbReference type="Proteomes" id="UP001345219">
    <property type="component" value="Chromosome 14"/>
</dbReference>